<dbReference type="PANTHER" id="PTHR23501:SF50">
    <property type="entry name" value="MFS SIDEROCHROME IRON TRANSPORTER MIRB (AFU_ORTHOLOGUE AFUA_3G03640)-RELATED"/>
    <property type="match status" value="1"/>
</dbReference>
<evidence type="ECO:0000256" key="3">
    <source>
        <dbReference type="ARBA" id="ARBA00022989"/>
    </source>
</evidence>
<feature type="transmembrane region" description="Helical" evidence="6">
    <location>
        <begin position="386"/>
        <end position="403"/>
    </location>
</feature>
<comment type="subcellular location">
    <subcellularLocation>
        <location evidence="1">Membrane</location>
        <topology evidence="1">Multi-pass membrane protein</topology>
    </subcellularLocation>
</comment>
<evidence type="ECO:0000259" key="7">
    <source>
        <dbReference type="PROSITE" id="PS50850"/>
    </source>
</evidence>
<feature type="transmembrane region" description="Helical" evidence="6">
    <location>
        <begin position="423"/>
        <end position="445"/>
    </location>
</feature>
<dbReference type="InterPro" id="IPR011701">
    <property type="entry name" value="MFS"/>
</dbReference>
<reference evidence="8" key="1">
    <citation type="submission" date="2021-06" db="EMBL/GenBank/DDBJ databases">
        <title>Comparative genomics, transcriptomics and evolutionary studies reveal genomic signatures of adaptation to plant cell wall in hemibiotrophic fungi.</title>
        <authorList>
            <consortium name="DOE Joint Genome Institute"/>
            <person name="Baroncelli R."/>
            <person name="Diaz J.F."/>
            <person name="Benocci T."/>
            <person name="Peng M."/>
            <person name="Battaglia E."/>
            <person name="Haridas S."/>
            <person name="Andreopoulos W."/>
            <person name="Labutti K."/>
            <person name="Pangilinan J."/>
            <person name="Floch G.L."/>
            <person name="Makela M.R."/>
            <person name="Henrissat B."/>
            <person name="Grigoriev I.V."/>
            <person name="Crouch J.A."/>
            <person name="De Vries R.P."/>
            <person name="Sukno S.A."/>
            <person name="Thon M.R."/>
        </authorList>
    </citation>
    <scope>NUCLEOTIDE SEQUENCE</scope>
    <source>
        <strain evidence="8">CBS 193.32</strain>
    </source>
</reference>
<dbReference type="AlphaFoldDB" id="A0AAJ0ER31"/>
<protein>
    <submittedName>
        <fullName evidence="8">MFS siderochrome iron transporter MirB</fullName>
    </submittedName>
</protein>
<dbReference type="GO" id="GO:0005886">
    <property type="term" value="C:plasma membrane"/>
    <property type="evidence" value="ECO:0007669"/>
    <property type="project" value="TreeGrafter"/>
</dbReference>
<keyword evidence="3 6" id="KW-1133">Transmembrane helix</keyword>
<feature type="compositionally biased region" description="Basic and acidic residues" evidence="5">
    <location>
        <begin position="35"/>
        <end position="56"/>
    </location>
</feature>
<feature type="transmembrane region" description="Helical" evidence="6">
    <location>
        <begin position="592"/>
        <end position="610"/>
    </location>
</feature>
<evidence type="ECO:0000256" key="4">
    <source>
        <dbReference type="ARBA" id="ARBA00023136"/>
    </source>
</evidence>
<dbReference type="InterPro" id="IPR036259">
    <property type="entry name" value="MFS_trans_sf"/>
</dbReference>
<accession>A0AAJ0ER31</accession>
<feature type="transmembrane region" description="Helical" evidence="6">
    <location>
        <begin position="514"/>
        <end position="538"/>
    </location>
</feature>
<feature type="transmembrane region" description="Helical" evidence="6">
    <location>
        <begin position="147"/>
        <end position="164"/>
    </location>
</feature>
<gene>
    <name evidence="8" type="ORF">BDP55DRAFT_635036</name>
</gene>
<dbReference type="FunFam" id="1.20.1250.20:FF:000381">
    <property type="entry name" value="Siderophore iron transporter mirB"/>
    <property type="match status" value="1"/>
</dbReference>
<sequence length="626" mass="68760">MAMLSQLREALGRKQAPVDDAPMTITTAPDAANNNDDKELGEIPPDDEKPGEEQRVSQEVQHGVKLAQALTLTWGKNSLIAIFIFMWFLYLTNGFQSSVLYSLTPYAASDFESHSLLPVIDIVSSAMTASVYIPLAKILDLWGRAEGFLLMVLFATLGMIMLAASQNLATYCAATVFWQVGWSGLTYSIDVITADSTHVKNRGLAFAFTSSPYIITAFAGPKAAEGFLNNVSWRWGFGCFSIVLPVVAVPMYSILKWNIHKAKKRGTLVREPSGRSFVQNVWWGLIEFDGMFFLSPQMGFLRHCSRLEGLLTVFTKVLGIVLFACGLVTFLLPFSLASTAPDGWKSAYIIAMIVTGFVVLALFLLNELSLAPKPFLKFEFFSDRTVIGVCVLDITYQVAYYCWNSYFTSFLQVVNDLSVSNAGYVGNTFDVVSGVLLFIVGFSIAKTGRFRWLLMVGVPLYTFGQGLMIYFRQPGQSVGYLVMCQIFTSIGGSVFILCMQVAILAAVDHQHVAAALALLSVCGNIGGSVGNTISAAIWTNTFEKALERNLPESALESLADIYADLDTQLSYPVGSDERLAIQNAYGYAQTRMLAAGTSVMVFGFIAIFMIKNYNLKEMKQTKGLVF</sequence>
<evidence type="ECO:0000256" key="5">
    <source>
        <dbReference type="SAM" id="MobiDB-lite"/>
    </source>
</evidence>
<feature type="domain" description="Major facilitator superfamily (MFS) profile" evidence="7">
    <location>
        <begin position="82"/>
        <end position="614"/>
    </location>
</feature>
<evidence type="ECO:0000313" key="8">
    <source>
        <dbReference type="EMBL" id="KAK1672292.1"/>
    </source>
</evidence>
<dbReference type="PANTHER" id="PTHR23501">
    <property type="entry name" value="MAJOR FACILITATOR SUPERFAMILY"/>
    <property type="match status" value="1"/>
</dbReference>
<keyword evidence="2 6" id="KW-0812">Transmembrane</keyword>
<feature type="transmembrane region" description="Helical" evidence="6">
    <location>
        <begin position="346"/>
        <end position="365"/>
    </location>
</feature>
<dbReference type="Pfam" id="PF07690">
    <property type="entry name" value="MFS_1"/>
    <property type="match status" value="1"/>
</dbReference>
<dbReference type="Proteomes" id="UP001224890">
    <property type="component" value="Unassembled WGS sequence"/>
</dbReference>
<feature type="transmembrane region" description="Helical" evidence="6">
    <location>
        <begin position="115"/>
        <end position="135"/>
    </location>
</feature>
<evidence type="ECO:0000256" key="2">
    <source>
        <dbReference type="ARBA" id="ARBA00022692"/>
    </source>
</evidence>
<keyword evidence="9" id="KW-1185">Reference proteome</keyword>
<feature type="transmembrane region" description="Helical" evidence="6">
    <location>
        <begin position="79"/>
        <end position="103"/>
    </location>
</feature>
<feature type="transmembrane region" description="Helical" evidence="6">
    <location>
        <begin position="452"/>
        <end position="471"/>
    </location>
</feature>
<evidence type="ECO:0000313" key="9">
    <source>
        <dbReference type="Proteomes" id="UP001224890"/>
    </source>
</evidence>
<dbReference type="SUPFAM" id="SSF103473">
    <property type="entry name" value="MFS general substrate transporter"/>
    <property type="match status" value="2"/>
</dbReference>
<dbReference type="EMBL" id="JAHMHR010000039">
    <property type="protein sequence ID" value="KAK1672292.1"/>
    <property type="molecule type" value="Genomic_DNA"/>
</dbReference>
<feature type="transmembrane region" description="Helical" evidence="6">
    <location>
        <begin position="233"/>
        <end position="255"/>
    </location>
</feature>
<dbReference type="InterPro" id="IPR020846">
    <property type="entry name" value="MFS_dom"/>
</dbReference>
<dbReference type="PROSITE" id="PS50850">
    <property type="entry name" value="MFS"/>
    <property type="match status" value="1"/>
</dbReference>
<evidence type="ECO:0000256" key="1">
    <source>
        <dbReference type="ARBA" id="ARBA00004141"/>
    </source>
</evidence>
<comment type="caution">
    <text evidence="8">The sequence shown here is derived from an EMBL/GenBank/DDBJ whole genome shotgun (WGS) entry which is preliminary data.</text>
</comment>
<name>A0AAJ0ER31_9PEZI</name>
<dbReference type="RefSeq" id="XP_060426295.1">
    <property type="nucleotide sequence ID" value="XM_060572736.1"/>
</dbReference>
<dbReference type="FunFam" id="1.20.1250.20:FF:000302">
    <property type="entry name" value="MFS siderochrome iron transporter MirB"/>
    <property type="match status" value="1"/>
</dbReference>
<feature type="region of interest" description="Disordered" evidence="5">
    <location>
        <begin position="1"/>
        <end position="58"/>
    </location>
</feature>
<dbReference type="GeneID" id="85457262"/>
<feature type="transmembrane region" description="Helical" evidence="6">
    <location>
        <begin position="477"/>
        <end position="507"/>
    </location>
</feature>
<evidence type="ECO:0000256" key="6">
    <source>
        <dbReference type="SAM" id="Phobius"/>
    </source>
</evidence>
<dbReference type="Gene3D" id="1.20.1250.20">
    <property type="entry name" value="MFS general substrate transporter like domains"/>
    <property type="match status" value="2"/>
</dbReference>
<proteinExistence type="predicted"/>
<keyword evidence="4 6" id="KW-0472">Membrane</keyword>
<organism evidence="8 9">
    <name type="scientific">Colletotrichum godetiae</name>
    <dbReference type="NCBI Taxonomy" id="1209918"/>
    <lineage>
        <taxon>Eukaryota</taxon>
        <taxon>Fungi</taxon>
        <taxon>Dikarya</taxon>
        <taxon>Ascomycota</taxon>
        <taxon>Pezizomycotina</taxon>
        <taxon>Sordariomycetes</taxon>
        <taxon>Hypocreomycetidae</taxon>
        <taxon>Glomerellales</taxon>
        <taxon>Glomerellaceae</taxon>
        <taxon>Colletotrichum</taxon>
        <taxon>Colletotrichum acutatum species complex</taxon>
    </lineage>
</organism>
<feature type="transmembrane region" description="Helical" evidence="6">
    <location>
        <begin position="310"/>
        <end position="334"/>
    </location>
</feature>
<dbReference type="GO" id="GO:0022857">
    <property type="term" value="F:transmembrane transporter activity"/>
    <property type="evidence" value="ECO:0007669"/>
    <property type="project" value="InterPro"/>
</dbReference>